<reference evidence="3 4" key="1">
    <citation type="submission" date="2016-07" db="EMBL/GenBank/DDBJ databases">
        <title>Pervasive Adenine N6-methylation of Active Genes in Fungi.</title>
        <authorList>
            <consortium name="DOE Joint Genome Institute"/>
            <person name="Mondo S.J."/>
            <person name="Dannebaum R.O."/>
            <person name="Kuo R.C."/>
            <person name="Labutti K."/>
            <person name="Haridas S."/>
            <person name="Kuo A."/>
            <person name="Salamov A."/>
            <person name="Ahrendt S.R."/>
            <person name="Lipzen A."/>
            <person name="Sullivan W."/>
            <person name="Andreopoulos W.B."/>
            <person name="Clum A."/>
            <person name="Lindquist E."/>
            <person name="Daum C."/>
            <person name="Ramamoorthy G.K."/>
            <person name="Gryganskyi A."/>
            <person name="Culley D."/>
            <person name="Magnuson J.K."/>
            <person name="James T.Y."/>
            <person name="O'Malley M.A."/>
            <person name="Stajich J.E."/>
            <person name="Spatafora J.W."/>
            <person name="Visel A."/>
            <person name="Grigoriev I.V."/>
        </authorList>
    </citation>
    <scope>NUCLEOTIDE SEQUENCE [LARGE SCALE GENOMIC DNA]</scope>
    <source>
        <strain evidence="3 4">NRRL 3116</strain>
    </source>
</reference>
<evidence type="ECO:0000313" key="4">
    <source>
        <dbReference type="Proteomes" id="UP000193648"/>
    </source>
</evidence>
<protein>
    <submittedName>
        <fullName evidence="3">Uncharacterized protein</fullName>
    </submittedName>
</protein>
<feature type="region of interest" description="Disordered" evidence="2">
    <location>
        <begin position="180"/>
        <end position="204"/>
    </location>
</feature>
<feature type="compositionally biased region" description="Basic and acidic residues" evidence="2">
    <location>
        <begin position="184"/>
        <end position="204"/>
    </location>
</feature>
<dbReference type="InParanoid" id="A0A1Y2GE80"/>
<name>A0A1Y2GE80_9FUNG</name>
<evidence type="ECO:0000256" key="2">
    <source>
        <dbReference type="SAM" id="MobiDB-lite"/>
    </source>
</evidence>
<keyword evidence="4" id="KW-1185">Reference proteome</keyword>
<organism evidence="3 4">
    <name type="scientific">Lobosporangium transversale</name>
    <dbReference type="NCBI Taxonomy" id="64571"/>
    <lineage>
        <taxon>Eukaryota</taxon>
        <taxon>Fungi</taxon>
        <taxon>Fungi incertae sedis</taxon>
        <taxon>Mucoromycota</taxon>
        <taxon>Mortierellomycotina</taxon>
        <taxon>Mortierellomycetes</taxon>
        <taxon>Mortierellales</taxon>
        <taxon>Mortierellaceae</taxon>
        <taxon>Lobosporangium</taxon>
    </lineage>
</organism>
<dbReference type="GeneID" id="33567029"/>
<comment type="caution">
    <text evidence="3">The sequence shown here is derived from an EMBL/GenBank/DDBJ whole genome shotgun (WGS) entry which is preliminary data.</text>
</comment>
<dbReference type="EMBL" id="MCFF01000037">
    <property type="protein sequence ID" value="ORZ08466.1"/>
    <property type="molecule type" value="Genomic_DNA"/>
</dbReference>
<keyword evidence="1" id="KW-0175">Coiled coil</keyword>
<dbReference type="Proteomes" id="UP000193648">
    <property type="component" value="Unassembled WGS sequence"/>
</dbReference>
<dbReference type="AlphaFoldDB" id="A0A1Y2GE80"/>
<dbReference type="OrthoDB" id="2396899at2759"/>
<evidence type="ECO:0000313" key="3">
    <source>
        <dbReference type="EMBL" id="ORZ08466.1"/>
    </source>
</evidence>
<gene>
    <name evidence="3" type="ORF">BCR41DRAFT_359246</name>
</gene>
<accession>A0A1Y2GE80</accession>
<sequence length="204" mass="23390">MSAEDQTAPETQKIEHDATVDKLEINLQGLNILEKTDLAAELETVKDRLEAIEKEERIGADPEKVALEELQKSTEELISIRKQLSEKQAELDALDESDNDRSDVSAEVERLKKEVDEKEHHWNATKEVWRREFGPIVDSNSSLSTGINAANQHDIKRLQEQIASLQKQLDEVSLRRKQMVADAEEQHRRLVEQDDSIDDNKNEE</sequence>
<feature type="coiled-coil region" evidence="1">
    <location>
        <begin position="35"/>
        <end position="121"/>
    </location>
</feature>
<dbReference type="RefSeq" id="XP_021878394.1">
    <property type="nucleotide sequence ID" value="XM_022025185.1"/>
</dbReference>
<proteinExistence type="predicted"/>
<evidence type="ECO:0000256" key="1">
    <source>
        <dbReference type="SAM" id="Coils"/>
    </source>
</evidence>